<comment type="caution">
    <text evidence="1">The sequence shown here is derived from an EMBL/GenBank/DDBJ whole genome shotgun (WGS) entry which is preliminary data.</text>
</comment>
<keyword evidence="2" id="KW-1185">Reference proteome</keyword>
<sequence>MRLLPTKAQRVRFDKFFQKKMLLPPRFGNLDNFYYKCFSFLELFRAQGIDKLLGSYGEVYPDLVRVFYSNLVIEKGVINSNVKGIPITLTKRKKIVGANPERNSRLAGIFTIDDILIHYFLTYFIVPKFANFSTVNDCEMQILYAMKNNIHVNWAYVILNHLAMRNEFACGFRYAHLYTYVLKQNNLNLVGERVLEMVPPDNEITQKKVCNTKTRAKFDPITRTITYINPPQEQAPQE</sequence>
<dbReference type="Gramene" id="Psat05G0592500-T1">
    <property type="protein sequence ID" value="KAI5410593.1"/>
    <property type="gene ID" value="KIW84_055925"/>
</dbReference>
<dbReference type="AlphaFoldDB" id="A0A9D4WWW1"/>
<evidence type="ECO:0000313" key="2">
    <source>
        <dbReference type="Proteomes" id="UP001058974"/>
    </source>
</evidence>
<proteinExistence type="predicted"/>
<accession>A0A9D4WWW1</accession>
<reference evidence="1 2" key="1">
    <citation type="journal article" date="2022" name="Nat. Genet.">
        <title>Improved pea reference genome and pan-genome highlight genomic features and evolutionary characteristics.</title>
        <authorList>
            <person name="Yang T."/>
            <person name="Liu R."/>
            <person name="Luo Y."/>
            <person name="Hu S."/>
            <person name="Wang D."/>
            <person name="Wang C."/>
            <person name="Pandey M.K."/>
            <person name="Ge S."/>
            <person name="Xu Q."/>
            <person name="Li N."/>
            <person name="Li G."/>
            <person name="Huang Y."/>
            <person name="Saxena R.K."/>
            <person name="Ji Y."/>
            <person name="Li M."/>
            <person name="Yan X."/>
            <person name="He Y."/>
            <person name="Liu Y."/>
            <person name="Wang X."/>
            <person name="Xiang C."/>
            <person name="Varshney R.K."/>
            <person name="Ding H."/>
            <person name="Gao S."/>
            <person name="Zong X."/>
        </authorList>
    </citation>
    <scope>NUCLEOTIDE SEQUENCE [LARGE SCALE GENOMIC DNA]</scope>
    <source>
        <strain evidence="1 2">cv. Zhongwan 6</strain>
    </source>
</reference>
<protein>
    <submittedName>
        <fullName evidence="1">Uncharacterized protein</fullName>
    </submittedName>
</protein>
<name>A0A9D4WWW1_PEA</name>
<organism evidence="1 2">
    <name type="scientific">Pisum sativum</name>
    <name type="common">Garden pea</name>
    <name type="synonym">Lathyrus oleraceus</name>
    <dbReference type="NCBI Taxonomy" id="3888"/>
    <lineage>
        <taxon>Eukaryota</taxon>
        <taxon>Viridiplantae</taxon>
        <taxon>Streptophyta</taxon>
        <taxon>Embryophyta</taxon>
        <taxon>Tracheophyta</taxon>
        <taxon>Spermatophyta</taxon>
        <taxon>Magnoliopsida</taxon>
        <taxon>eudicotyledons</taxon>
        <taxon>Gunneridae</taxon>
        <taxon>Pentapetalae</taxon>
        <taxon>rosids</taxon>
        <taxon>fabids</taxon>
        <taxon>Fabales</taxon>
        <taxon>Fabaceae</taxon>
        <taxon>Papilionoideae</taxon>
        <taxon>50 kb inversion clade</taxon>
        <taxon>NPAAA clade</taxon>
        <taxon>Hologalegina</taxon>
        <taxon>IRL clade</taxon>
        <taxon>Fabeae</taxon>
        <taxon>Lathyrus</taxon>
    </lineage>
</organism>
<dbReference type="EMBL" id="JAMSHJ010000005">
    <property type="protein sequence ID" value="KAI5410593.1"/>
    <property type="molecule type" value="Genomic_DNA"/>
</dbReference>
<gene>
    <name evidence="1" type="ORF">KIW84_055925</name>
</gene>
<evidence type="ECO:0000313" key="1">
    <source>
        <dbReference type="EMBL" id="KAI5410593.1"/>
    </source>
</evidence>
<dbReference type="Proteomes" id="UP001058974">
    <property type="component" value="Chromosome 5"/>
</dbReference>